<evidence type="ECO:0008006" key="3">
    <source>
        <dbReference type="Google" id="ProtNLM"/>
    </source>
</evidence>
<evidence type="ECO:0000313" key="1">
    <source>
        <dbReference type="EMBL" id="OGG15645.1"/>
    </source>
</evidence>
<organism evidence="1 2">
    <name type="scientific">Candidatus Gottesmanbacteria bacterium RIFCSPHIGHO2_02_FULL_39_11</name>
    <dbReference type="NCBI Taxonomy" id="1798382"/>
    <lineage>
        <taxon>Bacteria</taxon>
        <taxon>Candidatus Gottesmaniibacteriota</taxon>
    </lineage>
</organism>
<dbReference type="Proteomes" id="UP000176923">
    <property type="component" value="Unassembled WGS sequence"/>
</dbReference>
<protein>
    <recommendedName>
        <fullName evidence="3">DUF2283 domain-containing protein</fullName>
    </recommendedName>
</protein>
<sequence>MKIQYDSKIDALYITLGKGKYKVTKKVSEDIMIDISTTGKIVGIEILDATKNITDFDPRPLSSLKVTL</sequence>
<dbReference type="InterPro" id="IPR019270">
    <property type="entry name" value="DUF2283"/>
</dbReference>
<proteinExistence type="predicted"/>
<evidence type="ECO:0000313" key="2">
    <source>
        <dbReference type="Proteomes" id="UP000176923"/>
    </source>
</evidence>
<accession>A0A1F5ZTJ2</accession>
<name>A0A1F5ZTJ2_9BACT</name>
<dbReference type="PANTHER" id="PTHR37029">
    <property type="entry name" value="SSR1768 PROTEIN"/>
    <property type="match status" value="1"/>
</dbReference>
<comment type="caution">
    <text evidence="1">The sequence shown here is derived from an EMBL/GenBank/DDBJ whole genome shotgun (WGS) entry which is preliminary data.</text>
</comment>
<dbReference type="Pfam" id="PF10049">
    <property type="entry name" value="DUF2283"/>
    <property type="match status" value="1"/>
</dbReference>
<reference evidence="1 2" key="1">
    <citation type="journal article" date="2016" name="Nat. Commun.">
        <title>Thousands of microbial genomes shed light on interconnected biogeochemical processes in an aquifer system.</title>
        <authorList>
            <person name="Anantharaman K."/>
            <person name="Brown C.T."/>
            <person name="Hug L.A."/>
            <person name="Sharon I."/>
            <person name="Castelle C.J."/>
            <person name="Probst A.J."/>
            <person name="Thomas B.C."/>
            <person name="Singh A."/>
            <person name="Wilkins M.J."/>
            <person name="Karaoz U."/>
            <person name="Brodie E.L."/>
            <person name="Williams K.H."/>
            <person name="Hubbard S.S."/>
            <person name="Banfield J.F."/>
        </authorList>
    </citation>
    <scope>NUCLEOTIDE SEQUENCE [LARGE SCALE GENOMIC DNA]</scope>
</reference>
<gene>
    <name evidence="1" type="ORF">A3D77_01295</name>
</gene>
<dbReference type="PANTHER" id="PTHR37029:SF1">
    <property type="entry name" value="SSR1768 PROTEIN"/>
    <property type="match status" value="1"/>
</dbReference>
<dbReference type="AlphaFoldDB" id="A0A1F5ZTJ2"/>
<dbReference type="EMBL" id="MFJL01000019">
    <property type="protein sequence ID" value="OGG15645.1"/>
    <property type="molecule type" value="Genomic_DNA"/>
</dbReference>